<dbReference type="InterPro" id="IPR030395">
    <property type="entry name" value="GP_PDE_dom"/>
</dbReference>
<dbReference type="PANTHER" id="PTHR46211">
    <property type="entry name" value="GLYCEROPHOSPHORYL DIESTER PHOSPHODIESTERASE"/>
    <property type="match status" value="1"/>
</dbReference>
<dbReference type="InterPro" id="IPR017946">
    <property type="entry name" value="PLC-like_Pdiesterase_TIM-brl"/>
</dbReference>
<dbReference type="OrthoDB" id="5241788at2"/>
<name>A0A3A9YS23_9ACTN</name>
<dbReference type="Gene3D" id="3.20.20.190">
    <property type="entry name" value="Phosphatidylinositol (PI) phosphodiesterase"/>
    <property type="match status" value="1"/>
</dbReference>
<organism evidence="2 3">
    <name type="scientific">Streptomyces hoynatensis</name>
    <dbReference type="NCBI Taxonomy" id="1141874"/>
    <lineage>
        <taxon>Bacteria</taxon>
        <taxon>Bacillati</taxon>
        <taxon>Actinomycetota</taxon>
        <taxon>Actinomycetes</taxon>
        <taxon>Kitasatosporales</taxon>
        <taxon>Streptomycetaceae</taxon>
        <taxon>Streptomyces</taxon>
    </lineage>
</organism>
<evidence type="ECO:0000313" key="3">
    <source>
        <dbReference type="Proteomes" id="UP000272474"/>
    </source>
</evidence>
<dbReference type="GO" id="GO:0006629">
    <property type="term" value="P:lipid metabolic process"/>
    <property type="evidence" value="ECO:0007669"/>
    <property type="project" value="InterPro"/>
</dbReference>
<dbReference type="PANTHER" id="PTHR46211:SF1">
    <property type="entry name" value="GLYCEROPHOSPHODIESTER PHOSPHODIESTERASE, CYTOPLASMIC"/>
    <property type="match status" value="1"/>
</dbReference>
<comment type="caution">
    <text evidence="2">The sequence shown here is derived from an EMBL/GenBank/DDBJ whole genome shotgun (WGS) entry which is preliminary data.</text>
</comment>
<dbReference type="RefSeq" id="WP_120682956.1">
    <property type="nucleotide sequence ID" value="NZ_RBAL01000016.1"/>
</dbReference>
<dbReference type="Proteomes" id="UP000272474">
    <property type="component" value="Unassembled WGS sequence"/>
</dbReference>
<feature type="domain" description="GP-PDE" evidence="1">
    <location>
        <begin position="4"/>
        <end position="224"/>
    </location>
</feature>
<dbReference type="PROSITE" id="PS51704">
    <property type="entry name" value="GP_PDE"/>
    <property type="match status" value="1"/>
</dbReference>
<keyword evidence="3" id="KW-1185">Reference proteome</keyword>
<dbReference type="GO" id="GO:0008081">
    <property type="term" value="F:phosphoric diester hydrolase activity"/>
    <property type="evidence" value="ECO:0007669"/>
    <property type="project" value="InterPro"/>
</dbReference>
<dbReference type="Pfam" id="PF03009">
    <property type="entry name" value="GDPD"/>
    <property type="match status" value="1"/>
</dbReference>
<proteinExistence type="predicted"/>
<dbReference type="EMBL" id="RBAL01000016">
    <property type="protein sequence ID" value="RKN38765.1"/>
    <property type="molecule type" value="Genomic_DNA"/>
</dbReference>
<protein>
    <submittedName>
        <fullName evidence="2">Glycerophosphodiester phosphodiesterase</fullName>
    </submittedName>
</protein>
<evidence type="ECO:0000259" key="1">
    <source>
        <dbReference type="PROSITE" id="PS51704"/>
    </source>
</evidence>
<gene>
    <name evidence="2" type="ORF">D7294_23325</name>
</gene>
<dbReference type="SUPFAM" id="SSF51695">
    <property type="entry name" value="PLC-like phosphodiesterases"/>
    <property type="match status" value="1"/>
</dbReference>
<sequence length="228" mass="24566">MARVSAVAHRGDPYRARENTLASFASAVAAGADAVELDVRTTADGVPVVLHDPTLKRLWGQDVPVAELTAAELADRTGGGVPTLCAALDVTAPVRTLIDLPERSAAIARAALDAVREAGAAGRVYYCGDPAALRTVREAEPEAEICLTWKRASWPREPLLAALRPRWLNYRFGLITPETIERAHARGCLVSAWTADSRRTMRRLLALGVESITTNRIGALRAELAARR</sequence>
<dbReference type="AlphaFoldDB" id="A0A3A9YS23"/>
<reference evidence="2 3" key="1">
    <citation type="journal article" date="2014" name="Int. J. Syst. Evol. Microbiol.">
        <title>Streptomyces hoynatensis sp. nov., isolated from deep marine sediment.</title>
        <authorList>
            <person name="Veyisoglu A."/>
            <person name="Sahin N."/>
        </authorList>
    </citation>
    <scope>NUCLEOTIDE SEQUENCE [LARGE SCALE GENOMIC DNA]</scope>
    <source>
        <strain evidence="2 3">KCTC 29097</strain>
    </source>
</reference>
<accession>A0A3A9YS23</accession>
<evidence type="ECO:0000313" key="2">
    <source>
        <dbReference type="EMBL" id="RKN38765.1"/>
    </source>
</evidence>
<dbReference type="CDD" id="cd08556">
    <property type="entry name" value="GDPD"/>
    <property type="match status" value="1"/>
</dbReference>
<dbReference type="PROSITE" id="PS50007">
    <property type="entry name" value="PIPLC_X_DOMAIN"/>
    <property type="match status" value="1"/>
</dbReference>